<evidence type="ECO:0000313" key="1">
    <source>
        <dbReference type="EMBL" id="OAE29266.1"/>
    </source>
</evidence>
<organism evidence="1 2">
    <name type="scientific">Marchantia polymorpha subsp. ruderalis</name>
    <dbReference type="NCBI Taxonomy" id="1480154"/>
    <lineage>
        <taxon>Eukaryota</taxon>
        <taxon>Viridiplantae</taxon>
        <taxon>Streptophyta</taxon>
        <taxon>Embryophyta</taxon>
        <taxon>Marchantiophyta</taxon>
        <taxon>Marchantiopsida</taxon>
        <taxon>Marchantiidae</taxon>
        <taxon>Marchantiales</taxon>
        <taxon>Marchantiaceae</taxon>
        <taxon>Marchantia</taxon>
    </lineage>
</organism>
<dbReference type="Proteomes" id="UP000077202">
    <property type="component" value="Unassembled WGS sequence"/>
</dbReference>
<accession>A0A176WAZ5</accession>
<evidence type="ECO:0000313" key="2">
    <source>
        <dbReference type="Proteomes" id="UP000077202"/>
    </source>
</evidence>
<proteinExistence type="predicted"/>
<protein>
    <submittedName>
        <fullName evidence="1">Uncharacterized protein</fullName>
    </submittedName>
</protein>
<gene>
    <name evidence="1" type="ORF">AXG93_3114s1090</name>
</gene>
<name>A0A176WAZ5_MARPO</name>
<sequence>MPLSDFELNLLQLCSALAFNNFELGLRAKTAGASFPLSLDFALVVSKDVERRNLSARFRSSGRPSAEPLVWKKRRVSAKEGGYVEGTEGFQKGRRNVLEADRVKGKLCIPNLALWEYPQSGHKVVIGSGHAVTTF</sequence>
<dbReference type="EMBL" id="LVLJ01001478">
    <property type="protein sequence ID" value="OAE29266.1"/>
    <property type="molecule type" value="Genomic_DNA"/>
</dbReference>
<keyword evidence="2" id="KW-1185">Reference proteome</keyword>
<reference evidence="1" key="1">
    <citation type="submission" date="2016-03" db="EMBL/GenBank/DDBJ databases">
        <title>Mechanisms controlling the formation of the plant cell surface in tip-growing cells are functionally conserved among land plants.</title>
        <authorList>
            <person name="Honkanen S."/>
            <person name="Jones V.A."/>
            <person name="Morieri G."/>
            <person name="Champion C."/>
            <person name="Hetherington A.J."/>
            <person name="Kelly S."/>
            <person name="Saint-Marcoux D."/>
            <person name="Proust H."/>
            <person name="Prescott H."/>
            <person name="Dolan L."/>
        </authorList>
    </citation>
    <scope>NUCLEOTIDE SEQUENCE [LARGE SCALE GENOMIC DNA]</scope>
    <source>
        <tissue evidence="1">Whole gametophyte</tissue>
    </source>
</reference>
<dbReference type="AlphaFoldDB" id="A0A176WAZ5"/>
<comment type="caution">
    <text evidence="1">The sequence shown here is derived from an EMBL/GenBank/DDBJ whole genome shotgun (WGS) entry which is preliminary data.</text>
</comment>